<gene>
    <name evidence="2" type="ORF">GALL_97910</name>
</gene>
<organism evidence="2">
    <name type="scientific">mine drainage metagenome</name>
    <dbReference type="NCBI Taxonomy" id="410659"/>
    <lineage>
        <taxon>unclassified sequences</taxon>
        <taxon>metagenomes</taxon>
        <taxon>ecological metagenomes</taxon>
    </lineage>
</organism>
<feature type="region of interest" description="Disordered" evidence="1">
    <location>
        <begin position="54"/>
        <end position="78"/>
    </location>
</feature>
<evidence type="ECO:0000256" key="1">
    <source>
        <dbReference type="SAM" id="MobiDB-lite"/>
    </source>
</evidence>
<evidence type="ECO:0008006" key="3">
    <source>
        <dbReference type="Google" id="ProtNLM"/>
    </source>
</evidence>
<dbReference type="Pfam" id="PF11233">
    <property type="entry name" value="DUF3035"/>
    <property type="match status" value="1"/>
</dbReference>
<comment type="caution">
    <text evidence="2">The sequence shown here is derived from an EMBL/GenBank/DDBJ whole genome shotgun (WGS) entry which is preliminary data.</text>
</comment>
<feature type="region of interest" description="Disordered" evidence="1">
    <location>
        <begin position="152"/>
        <end position="183"/>
    </location>
</feature>
<feature type="compositionally biased region" description="Basic and acidic residues" evidence="1">
    <location>
        <begin position="158"/>
        <end position="172"/>
    </location>
</feature>
<dbReference type="InterPro" id="IPR021395">
    <property type="entry name" value="DUF3035"/>
</dbReference>
<accession>A0A1J5SV42</accession>
<sequence length="196" mass="21166">MTFHQPSLTSVTRAAFVALMLCTALSGCGQVRRALGYDKAPPDEFTVVARAPLSQPPDYTLHPPTPGAPRPQEGSQREQAKAILFSGSANATQTDAALYAGTSPGEQALLKRAGADKALPGIRKKVDEESTALVETDKSFSDEILFWQSKDQPGTEVDAAKESERLRKDRALGKPVTDGATPQITRKKKAWLEDLF</sequence>
<dbReference type="AlphaFoldDB" id="A0A1J5SV42"/>
<evidence type="ECO:0000313" key="2">
    <source>
        <dbReference type="EMBL" id="OIR07928.1"/>
    </source>
</evidence>
<proteinExistence type="predicted"/>
<dbReference type="EMBL" id="MLJW01000034">
    <property type="protein sequence ID" value="OIR07928.1"/>
    <property type="molecule type" value="Genomic_DNA"/>
</dbReference>
<name>A0A1J5SV42_9ZZZZ</name>
<reference evidence="2" key="1">
    <citation type="submission" date="2016-10" db="EMBL/GenBank/DDBJ databases">
        <title>Sequence of Gallionella enrichment culture.</title>
        <authorList>
            <person name="Poehlein A."/>
            <person name="Muehling M."/>
            <person name="Daniel R."/>
        </authorList>
    </citation>
    <scope>NUCLEOTIDE SEQUENCE</scope>
</reference>
<protein>
    <recommendedName>
        <fullName evidence="3">DUF3035 domain-containing protein</fullName>
    </recommendedName>
</protein>